<name>A0A1M4S1P7_9ACTO</name>
<reference evidence="3" key="1">
    <citation type="submission" date="2016-09" db="EMBL/GenBank/DDBJ databases">
        <authorList>
            <person name="Strepis N."/>
        </authorList>
    </citation>
    <scope>NUCLEOTIDE SEQUENCE [LARGE SCALE GENOMIC DNA]</scope>
</reference>
<evidence type="ECO:0000313" key="3">
    <source>
        <dbReference type="Proteomes" id="UP000184291"/>
    </source>
</evidence>
<dbReference type="Proteomes" id="UP000184291">
    <property type="component" value="Unassembled WGS sequence"/>
</dbReference>
<dbReference type="STRING" id="1892869.ACGLYG10_2313"/>
<feature type="compositionally biased region" description="Low complexity" evidence="1">
    <location>
        <begin position="46"/>
        <end position="65"/>
    </location>
</feature>
<proteinExistence type="predicted"/>
<dbReference type="PROSITE" id="PS51257">
    <property type="entry name" value="PROKAR_LIPOPROTEIN"/>
    <property type="match status" value="1"/>
</dbReference>
<accession>A0A1M4S1P7</accession>
<protein>
    <submittedName>
        <fullName evidence="2">Uncharacterized protein</fullName>
    </submittedName>
</protein>
<dbReference type="AlphaFoldDB" id="A0A1M4S1P7"/>
<dbReference type="EMBL" id="FQTT01000012">
    <property type="protein sequence ID" value="SHE26070.1"/>
    <property type="molecule type" value="Genomic_DNA"/>
</dbReference>
<organism evidence="2 3">
    <name type="scientific">Actinomyces glycerinitolerans</name>
    <dbReference type="NCBI Taxonomy" id="1892869"/>
    <lineage>
        <taxon>Bacteria</taxon>
        <taxon>Bacillati</taxon>
        <taxon>Actinomycetota</taxon>
        <taxon>Actinomycetes</taxon>
        <taxon>Actinomycetales</taxon>
        <taxon>Actinomycetaceae</taxon>
        <taxon>Actinomyces</taxon>
    </lineage>
</organism>
<gene>
    <name evidence="2" type="ORF">ACGLYG10_2313</name>
</gene>
<keyword evidence="3" id="KW-1185">Reference proteome</keyword>
<evidence type="ECO:0000256" key="1">
    <source>
        <dbReference type="SAM" id="MobiDB-lite"/>
    </source>
</evidence>
<sequence>MWCAMGKSSARNRASGARAIAVVAMLLMAGSVLGCGPANRDAAPIASATGPSSSAAAATRTAAGTEEPTVSASTDAPLAQPAQETSTPQPLAADATVPDEAAFINGEVIVPEQCAFWGSADGRVNLVDGFASMEDGTIQMSVTVKQTAVVTLAGKPYRAVVFSCWGGGNLAYDYIGFYDDASTAPAVETGIQIAAGPYQSNAISAVEGTLESIENGFHLEWAGEFLATDEACTACATGHGEADFLWNGSSFDVMNKVTWQQRD</sequence>
<evidence type="ECO:0000313" key="2">
    <source>
        <dbReference type="EMBL" id="SHE26070.1"/>
    </source>
</evidence>
<feature type="region of interest" description="Disordered" evidence="1">
    <location>
        <begin position="46"/>
        <end position="92"/>
    </location>
</feature>